<organism evidence="3 4">
    <name type="scientific">Raphanus sativus</name>
    <name type="common">Radish</name>
    <name type="synonym">Raphanus raphanistrum var. sativus</name>
    <dbReference type="NCBI Taxonomy" id="3726"/>
    <lineage>
        <taxon>Eukaryota</taxon>
        <taxon>Viridiplantae</taxon>
        <taxon>Streptophyta</taxon>
        <taxon>Embryophyta</taxon>
        <taxon>Tracheophyta</taxon>
        <taxon>Spermatophyta</taxon>
        <taxon>Magnoliopsida</taxon>
        <taxon>eudicotyledons</taxon>
        <taxon>Gunneridae</taxon>
        <taxon>Pentapetalae</taxon>
        <taxon>rosids</taxon>
        <taxon>malvids</taxon>
        <taxon>Brassicales</taxon>
        <taxon>Brassicaceae</taxon>
        <taxon>Brassiceae</taxon>
        <taxon>Raphanus</taxon>
    </lineage>
</organism>
<dbReference type="RefSeq" id="XP_018482058.1">
    <property type="nucleotide sequence ID" value="XM_018626556.2"/>
</dbReference>
<evidence type="ECO:0000259" key="2">
    <source>
        <dbReference type="PROSITE" id="PS50118"/>
    </source>
</evidence>
<sequence length="136" mass="15414">MAGRGHGGGGSPKSNEFVICEGCNKNVAVAFISMHSCSRLDAKIRFKLESKVAETQTESKKKKPPTAFYIFMSDFRKTYQKENPYVNLKDVPKLGGEKWKSFTSDEKQVYWDSAAQLMRGYNMSLESSESDEEDEY</sequence>
<evidence type="ECO:0000313" key="3">
    <source>
        <dbReference type="Proteomes" id="UP000504610"/>
    </source>
</evidence>
<accession>A0A6J0NDX5</accession>
<dbReference type="Gene3D" id="1.10.30.10">
    <property type="entry name" value="High mobility group box domain"/>
    <property type="match status" value="1"/>
</dbReference>
<protein>
    <submittedName>
        <fullName evidence="4">High mobility group B protein 7</fullName>
    </submittedName>
</protein>
<reference evidence="3" key="1">
    <citation type="journal article" date="2019" name="Database">
        <title>The radish genome database (RadishGD): an integrated information resource for radish genomics.</title>
        <authorList>
            <person name="Yu H.J."/>
            <person name="Baek S."/>
            <person name="Lee Y.J."/>
            <person name="Cho A."/>
            <person name="Mun J.H."/>
        </authorList>
    </citation>
    <scope>NUCLEOTIDE SEQUENCE [LARGE SCALE GENOMIC DNA]</scope>
    <source>
        <strain evidence="3">cv. WK10039</strain>
    </source>
</reference>
<dbReference type="PANTHER" id="PTHR47658">
    <property type="entry name" value="HIGH MOBILITY GROUP B PROTEIN 12-RELATED"/>
    <property type="match status" value="1"/>
</dbReference>
<dbReference type="AlphaFoldDB" id="A0A6J0NDX5"/>
<dbReference type="SMART" id="SM00398">
    <property type="entry name" value="HMG"/>
    <property type="match status" value="1"/>
</dbReference>
<dbReference type="PANTHER" id="PTHR47658:SF1">
    <property type="entry name" value="MEIOSIS INITIATOR PROTEIN"/>
    <property type="match status" value="1"/>
</dbReference>
<gene>
    <name evidence="4" type="primary">LOC108853097</name>
</gene>
<dbReference type="CDD" id="cd22005">
    <property type="entry name" value="HMG-box_AtHMGB1-like"/>
    <property type="match status" value="1"/>
</dbReference>
<keyword evidence="1" id="KW-0539">Nucleus</keyword>
<keyword evidence="3" id="KW-1185">Reference proteome</keyword>
<feature type="domain" description="HMG box" evidence="2">
    <location>
        <begin position="61"/>
        <end position="129"/>
    </location>
</feature>
<evidence type="ECO:0000256" key="1">
    <source>
        <dbReference type="PROSITE-ProRule" id="PRU00267"/>
    </source>
</evidence>
<dbReference type="Pfam" id="PF00505">
    <property type="entry name" value="HMG_box"/>
    <property type="match status" value="1"/>
</dbReference>
<proteinExistence type="predicted"/>
<keyword evidence="1" id="KW-0238">DNA-binding</keyword>
<dbReference type="InterPro" id="IPR036910">
    <property type="entry name" value="HMG_box_dom_sf"/>
</dbReference>
<evidence type="ECO:0000313" key="4">
    <source>
        <dbReference type="RefSeq" id="XP_018482058.1"/>
    </source>
</evidence>
<feature type="DNA-binding region" description="HMG box" evidence="1">
    <location>
        <begin position="61"/>
        <end position="129"/>
    </location>
</feature>
<reference evidence="4" key="2">
    <citation type="submission" date="2025-08" db="UniProtKB">
        <authorList>
            <consortium name="RefSeq"/>
        </authorList>
    </citation>
    <scope>IDENTIFICATION</scope>
    <source>
        <tissue evidence="4">Leaf</tissue>
    </source>
</reference>
<dbReference type="SUPFAM" id="SSF47095">
    <property type="entry name" value="HMG-box"/>
    <property type="match status" value="1"/>
</dbReference>
<dbReference type="Proteomes" id="UP000504610">
    <property type="component" value="Chromosome 4"/>
</dbReference>
<dbReference type="KEGG" id="rsz:108853097"/>
<dbReference type="GeneID" id="108853097"/>
<dbReference type="GO" id="GO:0005634">
    <property type="term" value="C:nucleus"/>
    <property type="evidence" value="ECO:0007669"/>
    <property type="project" value="UniProtKB-UniRule"/>
</dbReference>
<name>A0A6J0NDX5_RAPSA</name>
<dbReference type="PROSITE" id="PS50118">
    <property type="entry name" value="HMG_BOX_2"/>
    <property type="match status" value="1"/>
</dbReference>
<dbReference type="GO" id="GO:0003677">
    <property type="term" value="F:DNA binding"/>
    <property type="evidence" value="ECO:0007669"/>
    <property type="project" value="UniProtKB-UniRule"/>
</dbReference>
<dbReference type="OrthoDB" id="1102605at2759"/>
<dbReference type="GO" id="GO:0010197">
    <property type="term" value="P:polar nucleus fusion"/>
    <property type="evidence" value="ECO:0007669"/>
    <property type="project" value="TreeGrafter"/>
</dbReference>
<dbReference type="InterPro" id="IPR009071">
    <property type="entry name" value="HMG_box_dom"/>
</dbReference>